<protein>
    <recommendedName>
        <fullName evidence="3">Transposase</fullName>
    </recommendedName>
</protein>
<keyword evidence="2" id="KW-1185">Reference proteome</keyword>
<organism evidence="1 2">
    <name type="scientific">Streptomyces luteireticuli</name>
    <dbReference type="NCBI Taxonomy" id="173858"/>
    <lineage>
        <taxon>Bacteria</taxon>
        <taxon>Bacillati</taxon>
        <taxon>Actinomycetota</taxon>
        <taxon>Actinomycetes</taxon>
        <taxon>Kitasatosporales</taxon>
        <taxon>Streptomycetaceae</taxon>
        <taxon>Streptomyces</taxon>
    </lineage>
</organism>
<proteinExistence type="predicted"/>
<evidence type="ECO:0000313" key="1">
    <source>
        <dbReference type="EMBL" id="GAA0406232.1"/>
    </source>
</evidence>
<dbReference type="Proteomes" id="UP001500879">
    <property type="component" value="Unassembled WGS sequence"/>
</dbReference>
<name>A0ABP3IJ25_9ACTN</name>
<sequence length="114" mass="13151">MAKTKLVLTRGWEYEVLRSPGVRRAVARTTATVAAHAVADAPQWPVQEHWNRIRNHISTVITLDRWGWRGAVVTEVNPKVRHAMLLERGWKDRAGRRHEGRRYLKGALLKARVE</sequence>
<gene>
    <name evidence="1" type="ORF">GCM10010357_28990</name>
</gene>
<dbReference type="EMBL" id="BAAABX010000032">
    <property type="protein sequence ID" value="GAA0406232.1"/>
    <property type="molecule type" value="Genomic_DNA"/>
</dbReference>
<evidence type="ECO:0000313" key="2">
    <source>
        <dbReference type="Proteomes" id="UP001500879"/>
    </source>
</evidence>
<comment type="caution">
    <text evidence="1">The sequence shown here is derived from an EMBL/GenBank/DDBJ whole genome shotgun (WGS) entry which is preliminary data.</text>
</comment>
<evidence type="ECO:0008006" key="3">
    <source>
        <dbReference type="Google" id="ProtNLM"/>
    </source>
</evidence>
<reference evidence="2" key="1">
    <citation type="journal article" date="2019" name="Int. J. Syst. Evol. Microbiol.">
        <title>The Global Catalogue of Microorganisms (GCM) 10K type strain sequencing project: providing services to taxonomists for standard genome sequencing and annotation.</title>
        <authorList>
            <consortium name="The Broad Institute Genomics Platform"/>
            <consortium name="The Broad Institute Genome Sequencing Center for Infectious Disease"/>
            <person name="Wu L."/>
            <person name="Ma J."/>
        </authorList>
    </citation>
    <scope>NUCLEOTIDE SEQUENCE [LARGE SCALE GENOMIC DNA]</scope>
    <source>
        <strain evidence="2">JCM 4788</strain>
    </source>
</reference>
<dbReference type="RefSeq" id="WP_344024034.1">
    <property type="nucleotide sequence ID" value="NZ_BAAABX010000032.1"/>
</dbReference>
<accession>A0ABP3IJ25</accession>